<accession>A0A2Z6SAJ3</accession>
<organism evidence="2 3">
    <name type="scientific">Rhizophagus clarus</name>
    <dbReference type="NCBI Taxonomy" id="94130"/>
    <lineage>
        <taxon>Eukaryota</taxon>
        <taxon>Fungi</taxon>
        <taxon>Fungi incertae sedis</taxon>
        <taxon>Mucoromycota</taxon>
        <taxon>Glomeromycotina</taxon>
        <taxon>Glomeromycetes</taxon>
        <taxon>Glomerales</taxon>
        <taxon>Glomeraceae</taxon>
        <taxon>Rhizophagus</taxon>
    </lineage>
</organism>
<dbReference type="EMBL" id="BEXD01004198">
    <property type="protein sequence ID" value="GBC08175.1"/>
    <property type="molecule type" value="Genomic_DNA"/>
</dbReference>
<dbReference type="AlphaFoldDB" id="A0A2Z6SAJ3"/>
<evidence type="ECO:0000313" key="3">
    <source>
        <dbReference type="Proteomes" id="UP000247702"/>
    </source>
</evidence>
<protein>
    <submittedName>
        <fullName evidence="2">Uncharacterized protein</fullName>
    </submittedName>
</protein>
<comment type="caution">
    <text evidence="2">The sequence shown here is derived from an EMBL/GenBank/DDBJ whole genome shotgun (WGS) entry which is preliminary data.</text>
</comment>
<dbReference type="Proteomes" id="UP000247702">
    <property type="component" value="Unassembled WGS sequence"/>
</dbReference>
<evidence type="ECO:0000256" key="1">
    <source>
        <dbReference type="SAM" id="MobiDB-lite"/>
    </source>
</evidence>
<proteinExistence type="predicted"/>
<feature type="region of interest" description="Disordered" evidence="1">
    <location>
        <begin position="53"/>
        <end position="77"/>
    </location>
</feature>
<name>A0A2Z6SAJ3_9GLOM</name>
<keyword evidence="3" id="KW-1185">Reference proteome</keyword>
<sequence length="269" mass="30914">MAQQSVAQKAQVLALQTVEPVKQLRGPPAFTKSEEDMRDYHISKYLKNLVLSDSDSEKNDGDDYDEENNRWSGYDPPVKKNRYQALKEKSKKDEWFLSLQYLNTSINDLSISEFFLDNRNEFDGFNLATSEVLKWKVDKPSKFAIKGNSEHTSEALEWYTNVAVTLKDMKQNLIITIVGNYACVDNSELKLMLWLRTTGIRKVKGISDPTKNQFCIEDHGKIYIIPTFSKTLVIKDLPKEEQDQSSCEVPFDSQVFVNSSSLTSEKRRT</sequence>
<reference evidence="2 3" key="1">
    <citation type="submission" date="2017-11" db="EMBL/GenBank/DDBJ databases">
        <title>The genome of Rhizophagus clarus HR1 reveals common genetic basis of auxotrophy among arbuscular mycorrhizal fungi.</title>
        <authorList>
            <person name="Kobayashi Y."/>
        </authorList>
    </citation>
    <scope>NUCLEOTIDE SEQUENCE [LARGE SCALE GENOMIC DNA]</scope>
    <source>
        <strain evidence="2 3">HR1</strain>
    </source>
</reference>
<evidence type="ECO:0000313" key="2">
    <source>
        <dbReference type="EMBL" id="GBC08175.1"/>
    </source>
</evidence>
<gene>
    <name evidence="2" type="ORF">RclHR1_07950002</name>
</gene>